<accession>H1S5E5</accession>
<dbReference type="PATRIC" id="fig|1127483.3.peg.3074"/>
<gene>
    <name evidence="1" type="ORF">OR16_15324</name>
</gene>
<reference evidence="1 2" key="1">
    <citation type="journal article" date="2012" name="J. Bacteriol.">
        <title>De Novo Genome Project of Cupriavidus basilensis OR16.</title>
        <authorList>
            <person name="Cserhati M."/>
            <person name="Kriszt B."/>
            <person name="Szoboszlay S."/>
            <person name="Toth A."/>
            <person name="Szabo I."/>
            <person name="Tancsics A."/>
            <person name="Nagy I."/>
            <person name="Horvath B."/>
            <person name="Nagy I."/>
            <person name="Kukolya J."/>
        </authorList>
    </citation>
    <scope>NUCLEOTIDE SEQUENCE [LARGE SCALE GENOMIC DNA]</scope>
    <source>
        <strain evidence="1 2">OR16</strain>
    </source>
</reference>
<dbReference type="Proteomes" id="UP000005808">
    <property type="component" value="Unassembled WGS sequence"/>
</dbReference>
<name>H1S5E5_9BURK</name>
<dbReference type="AlphaFoldDB" id="H1S5E5"/>
<dbReference type="EMBL" id="AHJE01000036">
    <property type="protein sequence ID" value="EHP42312.1"/>
    <property type="molecule type" value="Genomic_DNA"/>
</dbReference>
<comment type="caution">
    <text evidence="1">The sequence shown here is derived from an EMBL/GenBank/DDBJ whole genome shotgun (WGS) entry which is preliminary data.</text>
</comment>
<organism evidence="1 2">
    <name type="scientific">Cupriavidus basilensis OR16</name>
    <dbReference type="NCBI Taxonomy" id="1127483"/>
    <lineage>
        <taxon>Bacteria</taxon>
        <taxon>Pseudomonadati</taxon>
        <taxon>Pseudomonadota</taxon>
        <taxon>Betaproteobacteria</taxon>
        <taxon>Burkholderiales</taxon>
        <taxon>Burkholderiaceae</taxon>
        <taxon>Cupriavidus</taxon>
    </lineage>
</organism>
<dbReference type="OrthoDB" id="9934450at2"/>
<sequence>MERSFKKNTTNTANYMRNTASPRSYMRYFNRVVFAHNYVQVHVALFDLVPRLLRRGQSPETVANDLAQLASINGFHDCVATVVNELAMRGAA</sequence>
<evidence type="ECO:0000313" key="1">
    <source>
        <dbReference type="EMBL" id="EHP42312.1"/>
    </source>
</evidence>
<proteinExistence type="predicted"/>
<dbReference type="RefSeq" id="WP_006158638.1">
    <property type="nucleotide sequence ID" value="NZ_AHJE01000036.1"/>
</dbReference>
<evidence type="ECO:0000313" key="2">
    <source>
        <dbReference type="Proteomes" id="UP000005808"/>
    </source>
</evidence>
<protein>
    <submittedName>
        <fullName evidence="1">Uncharacterized protein</fullName>
    </submittedName>
</protein>